<reference evidence="3" key="1">
    <citation type="submission" date="2015-01" db="EMBL/GenBank/DDBJ databases">
        <authorList>
            <person name="Aksoy S."/>
            <person name="Warren W."/>
            <person name="Wilson R.K."/>
        </authorList>
    </citation>
    <scope>NUCLEOTIDE SEQUENCE [LARGE SCALE GENOMIC DNA]</scope>
    <source>
        <strain evidence="3">IAEA</strain>
    </source>
</reference>
<evidence type="ECO:0000313" key="3">
    <source>
        <dbReference type="Proteomes" id="UP000092460"/>
    </source>
</evidence>
<sequence>MECLKNIKPNNRDAYEFRASNGTFTNLFQQEWVEGNYLKGAAALQPQQKNHFQVLIATTPETLRATSGREAINSEFLKSFGEGTTFSFSYFYIVLPHLVLSALDLKLFKVHPRIVGEHSPCYPSYTIVYTMYCVFVLSEHKSAWNEEIVMVQHIKDHSDRLVEQMAIPANLALHLHQKNFFAIARYLFTLSQLVIFKAKKQLVKLLHASAHVRAGPRMHSAGDVRSPAEMRQKKKRVNKI</sequence>
<dbReference type="EMBL" id="JXJN01001815">
    <property type="status" value="NOT_ANNOTATED_CDS"/>
    <property type="molecule type" value="Genomic_DNA"/>
</dbReference>
<accession>A0A1B0AQE0</accession>
<organism evidence="2 3">
    <name type="scientific">Glossina palpalis gambiensis</name>
    <dbReference type="NCBI Taxonomy" id="67801"/>
    <lineage>
        <taxon>Eukaryota</taxon>
        <taxon>Metazoa</taxon>
        <taxon>Ecdysozoa</taxon>
        <taxon>Arthropoda</taxon>
        <taxon>Hexapoda</taxon>
        <taxon>Insecta</taxon>
        <taxon>Pterygota</taxon>
        <taxon>Neoptera</taxon>
        <taxon>Endopterygota</taxon>
        <taxon>Diptera</taxon>
        <taxon>Brachycera</taxon>
        <taxon>Muscomorpha</taxon>
        <taxon>Hippoboscoidea</taxon>
        <taxon>Glossinidae</taxon>
        <taxon>Glossina</taxon>
    </lineage>
</organism>
<dbReference type="EnsemblMetazoa" id="GPPI004783-RA">
    <property type="protein sequence ID" value="GPPI004783-PA"/>
    <property type="gene ID" value="GPPI004783"/>
</dbReference>
<reference evidence="2" key="2">
    <citation type="submission" date="2020-05" db="UniProtKB">
        <authorList>
            <consortium name="EnsemblMetazoa"/>
        </authorList>
    </citation>
    <scope>IDENTIFICATION</scope>
    <source>
        <strain evidence="2">IAEA</strain>
    </source>
</reference>
<dbReference type="Proteomes" id="UP000092460">
    <property type="component" value="Unassembled WGS sequence"/>
</dbReference>
<keyword evidence="3" id="KW-1185">Reference proteome</keyword>
<dbReference type="AlphaFoldDB" id="A0A1B0AQE0"/>
<feature type="region of interest" description="Disordered" evidence="1">
    <location>
        <begin position="217"/>
        <end position="240"/>
    </location>
</feature>
<dbReference type="VEuPathDB" id="VectorBase:GPPI004783"/>
<evidence type="ECO:0000256" key="1">
    <source>
        <dbReference type="SAM" id="MobiDB-lite"/>
    </source>
</evidence>
<name>A0A1B0AQE0_9MUSC</name>
<protein>
    <submittedName>
        <fullName evidence="2">Uncharacterized protein</fullName>
    </submittedName>
</protein>
<feature type="compositionally biased region" description="Basic and acidic residues" evidence="1">
    <location>
        <begin position="220"/>
        <end position="231"/>
    </location>
</feature>
<evidence type="ECO:0000313" key="2">
    <source>
        <dbReference type="EnsemblMetazoa" id="GPPI004783-PA"/>
    </source>
</evidence>
<proteinExistence type="predicted"/>